<dbReference type="OrthoDB" id="4161406at2759"/>
<reference evidence="2 3" key="1">
    <citation type="submission" date="2015-09" db="EMBL/GenBank/DDBJ databases">
        <title>Host preference determinants of Valsa canker pathogens revealed by comparative genomics.</title>
        <authorList>
            <person name="Yin Z."/>
            <person name="Huang L."/>
        </authorList>
    </citation>
    <scope>NUCLEOTIDE SEQUENCE [LARGE SCALE GENOMIC DNA]</scope>
    <source>
        <strain evidence="2 3">03-1</strain>
    </source>
</reference>
<name>A0A423WAQ2_9PEZI</name>
<feature type="chain" id="PRO_5019351865" evidence="1">
    <location>
        <begin position="29"/>
        <end position="159"/>
    </location>
</feature>
<protein>
    <submittedName>
        <fullName evidence="2">Uncharacterized protein</fullName>
    </submittedName>
</protein>
<accession>A0A423WAQ2</accession>
<dbReference type="STRING" id="356882.A0A423WAQ2"/>
<keyword evidence="1" id="KW-0732">Signal</keyword>
<evidence type="ECO:0000313" key="2">
    <source>
        <dbReference type="EMBL" id="ROW00393.1"/>
    </source>
</evidence>
<sequence>MPSTLKNAIISAATFVALVQFCPAPFLAMEAPVAAGIGAISAAVDAAGNVAGSVSSAVQAGKNSPAGEYKLMGARDEQNQLAWDLCHEQLGSASLAFSGPSPGNVLVQGLPPACMTLATVITGNFDTGTPVPQGTDSMLFQNLTDAEIQEIQDALDSSA</sequence>
<gene>
    <name evidence="2" type="ORF">VMCG_07331</name>
</gene>
<proteinExistence type="predicted"/>
<evidence type="ECO:0000256" key="1">
    <source>
        <dbReference type="SAM" id="SignalP"/>
    </source>
</evidence>
<dbReference type="Proteomes" id="UP000283895">
    <property type="component" value="Unassembled WGS sequence"/>
</dbReference>
<evidence type="ECO:0000313" key="3">
    <source>
        <dbReference type="Proteomes" id="UP000283895"/>
    </source>
</evidence>
<dbReference type="AlphaFoldDB" id="A0A423WAQ2"/>
<comment type="caution">
    <text evidence="2">The sequence shown here is derived from an EMBL/GenBank/DDBJ whole genome shotgun (WGS) entry which is preliminary data.</text>
</comment>
<dbReference type="EMBL" id="LKEA01000021">
    <property type="protein sequence ID" value="ROW00393.1"/>
    <property type="molecule type" value="Genomic_DNA"/>
</dbReference>
<feature type="signal peptide" evidence="1">
    <location>
        <begin position="1"/>
        <end position="28"/>
    </location>
</feature>
<keyword evidence="3" id="KW-1185">Reference proteome</keyword>
<organism evidence="2 3">
    <name type="scientific">Cytospora schulzeri</name>
    <dbReference type="NCBI Taxonomy" id="448051"/>
    <lineage>
        <taxon>Eukaryota</taxon>
        <taxon>Fungi</taxon>
        <taxon>Dikarya</taxon>
        <taxon>Ascomycota</taxon>
        <taxon>Pezizomycotina</taxon>
        <taxon>Sordariomycetes</taxon>
        <taxon>Sordariomycetidae</taxon>
        <taxon>Diaporthales</taxon>
        <taxon>Cytosporaceae</taxon>
        <taxon>Cytospora</taxon>
    </lineage>
</organism>